<proteinExistence type="predicted"/>
<sequence length="49" mass="5284">MVTLAARNIAVVPGNKFSLLPSNHLRVATSRLTDRCEEAADAIALAHRL</sequence>
<reference evidence="1" key="1">
    <citation type="submission" date="2023-08" db="EMBL/GenBank/DDBJ databases">
        <title>Functional and genomic diversity of the sorghum phyllosphere microbiome.</title>
        <authorList>
            <person name="Shade A."/>
        </authorList>
    </citation>
    <scope>NUCLEOTIDE SEQUENCE</scope>
    <source>
        <strain evidence="1">SORGH_AS_0974</strain>
    </source>
</reference>
<dbReference type="GO" id="GO:0008483">
    <property type="term" value="F:transaminase activity"/>
    <property type="evidence" value="ECO:0007669"/>
    <property type="project" value="UniProtKB-KW"/>
</dbReference>
<organism evidence="1 2">
    <name type="scientific">Agrobacterium larrymoorei</name>
    <dbReference type="NCBI Taxonomy" id="160699"/>
    <lineage>
        <taxon>Bacteria</taxon>
        <taxon>Pseudomonadati</taxon>
        <taxon>Pseudomonadota</taxon>
        <taxon>Alphaproteobacteria</taxon>
        <taxon>Hyphomicrobiales</taxon>
        <taxon>Rhizobiaceae</taxon>
        <taxon>Rhizobium/Agrobacterium group</taxon>
        <taxon>Agrobacterium</taxon>
    </lineage>
</organism>
<name>A0AAJ2B625_9HYPH</name>
<accession>A0AAJ2B625</accession>
<keyword evidence="1" id="KW-0808">Transferase</keyword>
<protein>
    <submittedName>
        <fullName evidence="1">Aspartate/methionine/tyrosine aminotransferase</fullName>
    </submittedName>
</protein>
<dbReference type="AlphaFoldDB" id="A0AAJ2B625"/>
<evidence type="ECO:0000313" key="1">
    <source>
        <dbReference type="EMBL" id="MDR6100004.1"/>
    </source>
</evidence>
<dbReference type="EMBL" id="JAVIZC010000001">
    <property type="protein sequence ID" value="MDR6100004.1"/>
    <property type="molecule type" value="Genomic_DNA"/>
</dbReference>
<dbReference type="Proteomes" id="UP001255601">
    <property type="component" value="Unassembled WGS sequence"/>
</dbReference>
<keyword evidence="1" id="KW-0032">Aminotransferase</keyword>
<evidence type="ECO:0000313" key="2">
    <source>
        <dbReference type="Proteomes" id="UP001255601"/>
    </source>
</evidence>
<comment type="caution">
    <text evidence="1">The sequence shown here is derived from an EMBL/GenBank/DDBJ whole genome shotgun (WGS) entry which is preliminary data.</text>
</comment>
<gene>
    <name evidence="1" type="ORF">QE369_000182</name>
</gene>